<name>A0A8J4XQU8_CHIOP</name>
<feature type="chain" id="PRO_5035162558" evidence="1">
    <location>
        <begin position="25"/>
        <end position="278"/>
    </location>
</feature>
<dbReference type="EMBL" id="JACEEZ010022090">
    <property type="protein sequence ID" value="KAG0712806.1"/>
    <property type="molecule type" value="Genomic_DNA"/>
</dbReference>
<dbReference type="PROSITE" id="PS51257">
    <property type="entry name" value="PROKAR_LIPOPROTEIN"/>
    <property type="match status" value="1"/>
</dbReference>
<keyword evidence="1" id="KW-0732">Signal</keyword>
<protein>
    <submittedName>
        <fullName evidence="2">Hemolymph glycoprotein</fullName>
    </submittedName>
</protein>
<reference evidence="2" key="1">
    <citation type="submission" date="2020-07" db="EMBL/GenBank/DDBJ databases">
        <title>The High-quality genome of the commercially important snow crab, Chionoecetes opilio.</title>
        <authorList>
            <person name="Jeong J.-H."/>
            <person name="Ryu S."/>
        </authorList>
    </citation>
    <scope>NUCLEOTIDE SEQUENCE</scope>
    <source>
        <strain evidence="2">MADBK_172401_WGS</strain>
        <tissue evidence="2">Digestive gland</tissue>
    </source>
</reference>
<dbReference type="Proteomes" id="UP000770661">
    <property type="component" value="Unassembled WGS sequence"/>
</dbReference>
<gene>
    <name evidence="2" type="primary">HGLY</name>
    <name evidence="2" type="ORF">GWK47_017639</name>
</gene>
<dbReference type="InterPro" id="IPR009832">
    <property type="entry name" value="DUF1397"/>
</dbReference>
<evidence type="ECO:0000313" key="3">
    <source>
        <dbReference type="Proteomes" id="UP000770661"/>
    </source>
</evidence>
<organism evidence="2 3">
    <name type="scientific">Chionoecetes opilio</name>
    <name type="common">Atlantic snow crab</name>
    <name type="synonym">Cancer opilio</name>
    <dbReference type="NCBI Taxonomy" id="41210"/>
    <lineage>
        <taxon>Eukaryota</taxon>
        <taxon>Metazoa</taxon>
        <taxon>Ecdysozoa</taxon>
        <taxon>Arthropoda</taxon>
        <taxon>Crustacea</taxon>
        <taxon>Multicrustacea</taxon>
        <taxon>Malacostraca</taxon>
        <taxon>Eumalacostraca</taxon>
        <taxon>Eucarida</taxon>
        <taxon>Decapoda</taxon>
        <taxon>Pleocyemata</taxon>
        <taxon>Brachyura</taxon>
        <taxon>Eubrachyura</taxon>
        <taxon>Majoidea</taxon>
        <taxon>Majidae</taxon>
        <taxon>Chionoecetes</taxon>
    </lineage>
</organism>
<dbReference type="PANTHER" id="PTHR20997">
    <property type="entry name" value="EG:BACR42I17.2 PROTEIN-RELATED"/>
    <property type="match status" value="1"/>
</dbReference>
<accession>A0A8J4XQU8</accession>
<dbReference type="Pfam" id="PF07165">
    <property type="entry name" value="DUF1397"/>
    <property type="match status" value="1"/>
</dbReference>
<proteinExistence type="predicted"/>
<evidence type="ECO:0000256" key="1">
    <source>
        <dbReference type="SAM" id="SignalP"/>
    </source>
</evidence>
<feature type="signal peptide" evidence="1">
    <location>
        <begin position="1"/>
        <end position="24"/>
    </location>
</feature>
<comment type="caution">
    <text evidence="2">The sequence shown here is derived from an EMBL/GenBank/DDBJ whole genome shotgun (WGS) entry which is preliminary data.</text>
</comment>
<dbReference type="AlphaFoldDB" id="A0A8J4XQU8"/>
<sequence length="278" mass="31196">MVARVLVLMVVVLFGCITTTSVVGQQLDIGDLASLDNVTQIADWEERCRVTAGDEALKDIKDSFGELVVCVQKHIKMSKLEREVNVSIARGELDKVFKKYCKKRDKLVACTEDVFTKLERCTNEQEKQDLNVTRKVIDAGIDFVCHNDGDRIALFMAEKGEECLKQHYEDIQQCTEDKVPEIQKFKNNSKSIDIELLTINEENCKKLDVLHECVVEYTSRCDDETPANILGSLITQMLKVTPCSQTSSASTLLSHTRYLLPHLLTLLAAALTAANILL</sequence>
<dbReference type="OrthoDB" id="6512861at2759"/>
<keyword evidence="3" id="KW-1185">Reference proteome</keyword>
<evidence type="ECO:0000313" key="2">
    <source>
        <dbReference type="EMBL" id="KAG0712806.1"/>
    </source>
</evidence>
<dbReference type="PANTHER" id="PTHR20997:SF2">
    <property type="entry name" value="EG:BACR42I17.2 PROTEIN-RELATED"/>
    <property type="match status" value="1"/>
</dbReference>